<sequence length="194" mass="21529" precursor="true">MTSERISASTLDAILALQMTIAWAGEGLCEPKRLDWWRTDVVDAAGGGDLFKRLLPKTYQWAALEAVRSAAIQTDRRERIKLAKPDALRTLFFWGANVDEQLIDRLVEHKRNAVSQMPSAVLPLSIELGASFDRAAFEALLSISDRIETKIVPGGRLLVDDGTEDLDIKAKKLAAALLPLADNYPMPMYRIGEH</sequence>
<dbReference type="HOGENOM" id="CLU_1358853_0_0_3"/>
<reference evidence="1 2" key="1">
    <citation type="submission" date="2012-05" db="EMBL/GenBank/DDBJ databases">
        <title>Noncontiguous Finished plasmid 1 of genome of Chamaesiphon sp. PCC 6605.</title>
        <authorList>
            <consortium name="US DOE Joint Genome Institute"/>
            <person name="Gugger M."/>
            <person name="Coursin T."/>
            <person name="Rippka R."/>
            <person name="Tandeau De Marsac N."/>
            <person name="Huntemann M."/>
            <person name="Wei C.-L."/>
            <person name="Han J."/>
            <person name="Detter J.C."/>
            <person name="Han C."/>
            <person name="Tapia R."/>
            <person name="Chen A."/>
            <person name="Kyrpides N."/>
            <person name="Mavromatis K."/>
            <person name="Markowitz V."/>
            <person name="Szeto E."/>
            <person name="Ivanova N."/>
            <person name="Pagani I."/>
            <person name="Pati A."/>
            <person name="Goodwin L."/>
            <person name="Nordberg H.P."/>
            <person name="Cantor M.N."/>
            <person name="Hua S.X."/>
            <person name="Woyke T."/>
            <person name="Kerfeld C.A."/>
        </authorList>
    </citation>
    <scope>NUCLEOTIDE SEQUENCE [LARGE SCALE GENOMIC DNA]</scope>
    <source>
        <strain evidence="2">ATCC 27169 / PCC 6605</strain>
        <plasmid evidence="2">Plasmid pCHA6605.01</plasmid>
    </source>
</reference>
<evidence type="ECO:0000313" key="1">
    <source>
        <dbReference type="EMBL" id="AFY97125.1"/>
    </source>
</evidence>
<dbReference type="AlphaFoldDB" id="K9UQP4"/>
<protein>
    <recommendedName>
        <fullName evidence="3">BREX-6 system BrxE protein</fullName>
    </recommendedName>
</protein>
<organism evidence="1 2">
    <name type="scientific">Chamaesiphon minutus (strain ATCC 27169 / PCC 6605)</name>
    <dbReference type="NCBI Taxonomy" id="1173020"/>
    <lineage>
        <taxon>Bacteria</taxon>
        <taxon>Bacillati</taxon>
        <taxon>Cyanobacteriota</taxon>
        <taxon>Cyanophyceae</taxon>
        <taxon>Gomontiellales</taxon>
        <taxon>Chamaesiphonaceae</taxon>
        <taxon>Chamaesiphon</taxon>
    </lineage>
</organism>
<proteinExistence type="predicted"/>
<dbReference type="InterPro" id="IPR058690">
    <property type="entry name" value="BrxE"/>
</dbReference>
<geneLocation type="plasmid" evidence="1 2">
    <name>pCHA6605.01</name>
</geneLocation>
<keyword evidence="2" id="KW-1185">Reference proteome</keyword>
<dbReference type="KEGG" id="cmp:Cha6605_6300"/>
<accession>K9UQP4</accession>
<dbReference type="Pfam" id="PF26412">
    <property type="entry name" value="BrxE"/>
    <property type="match status" value="1"/>
</dbReference>
<dbReference type="NCBIfam" id="NF033448">
    <property type="entry name" value="BREX_6_BrxE"/>
    <property type="match status" value="1"/>
</dbReference>
<evidence type="ECO:0008006" key="3">
    <source>
        <dbReference type="Google" id="ProtNLM"/>
    </source>
</evidence>
<dbReference type="eggNOG" id="ENOG5032XXM">
    <property type="taxonomic scope" value="Bacteria"/>
</dbReference>
<dbReference type="RefSeq" id="WP_015329009.1">
    <property type="nucleotide sequence ID" value="NC_020053.1"/>
</dbReference>
<dbReference type="EMBL" id="CP003601">
    <property type="protein sequence ID" value="AFY97125.1"/>
    <property type="molecule type" value="Genomic_DNA"/>
</dbReference>
<name>K9UQP4_CHAP6</name>
<dbReference type="NCBIfam" id="NF033447">
    <property type="entry name" value="BrxE_fam"/>
    <property type="match status" value="1"/>
</dbReference>
<keyword evidence="1" id="KW-0614">Plasmid</keyword>
<dbReference type="OrthoDB" id="516356at2"/>
<dbReference type="Proteomes" id="UP000010366">
    <property type="component" value="Plasmid pCHA6605.01"/>
</dbReference>
<gene>
    <name evidence="1" type="ORF">Cha6605_6300</name>
</gene>
<evidence type="ECO:0000313" key="2">
    <source>
        <dbReference type="Proteomes" id="UP000010366"/>
    </source>
</evidence>